<sequence>MHVETKFEELYNQYAKIFDDEKGDGETMSCGEKLKQSPSSTVRKRKYHEFMMTYHNVGKVKTELELCFEEACHPDVANLNVLHYWKVNEGKYKVLSKMARDILSIPITTVASESTLSVRGRVISQKRASTRVGTIEVNDPDELRFFKEYNMLDKNSTVEATNVLRNSSPPLRSRSRHVEFAGREKSSNQIIQQGSSRNKE</sequence>
<proteinExistence type="predicted"/>
<comment type="caution">
    <text evidence="3">The sequence shown here is derived from an EMBL/GenBank/DDBJ whole genome shotgun (WGS) entry which is preliminary data.</text>
</comment>
<feature type="domain" description="HAT C-terminal dimerisation" evidence="2">
    <location>
        <begin position="63"/>
        <end position="130"/>
    </location>
</feature>
<feature type="region of interest" description="Disordered" evidence="1">
    <location>
        <begin position="166"/>
        <end position="200"/>
    </location>
</feature>
<protein>
    <recommendedName>
        <fullName evidence="2">HAT C-terminal dimerisation domain-containing protein</fullName>
    </recommendedName>
</protein>
<accession>A0AAV3QI44</accession>
<dbReference type="PANTHER" id="PTHR23272">
    <property type="entry name" value="BED FINGER-RELATED"/>
    <property type="match status" value="1"/>
</dbReference>
<keyword evidence="4" id="KW-1185">Reference proteome</keyword>
<dbReference type="SUPFAM" id="SSF53098">
    <property type="entry name" value="Ribonuclease H-like"/>
    <property type="match status" value="1"/>
</dbReference>
<dbReference type="Proteomes" id="UP001454036">
    <property type="component" value="Unassembled WGS sequence"/>
</dbReference>
<evidence type="ECO:0000313" key="4">
    <source>
        <dbReference type="Proteomes" id="UP001454036"/>
    </source>
</evidence>
<dbReference type="PANTHER" id="PTHR23272:SF161">
    <property type="entry name" value="ZINC FINGER BED DOMAIN-CONTAINING PROTEIN RICESLEEPER 1-LIKE"/>
    <property type="match status" value="1"/>
</dbReference>
<organism evidence="3 4">
    <name type="scientific">Lithospermum erythrorhizon</name>
    <name type="common">Purple gromwell</name>
    <name type="synonym">Lithospermum officinale var. erythrorhizon</name>
    <dbReference type="NCBI Taxonomy" id="34254"/>
    <lineage>
        <taxon>Eukaryota</taxon>
        <taxon>Viridiplantae</taxon>
        <taxon>Streptophyta</taxon>
        <taxon>Embryophyta</taxon>
        <taxon>Tracheophyta</taxon>
        <taxon>Spermatophyta</taxon>
        <taxon>Magnoliopsida</taxon>
        <taxon>eudicotyledons</taxon>
        <taxon>Gunneridae</taxon>
        <taxon>Pentapetalae</taxon>
        <taxon>asterids</taxon>
        <taxon>lamiids</taxon>
        <taxon>Boraginales</taxon>
        <taxon>Boraginaceae</taxon>
        <taxon>Boraginoideae</taxon>
        <taxon>Lithospermeae</taxon>
        <taxon>Lithospermum</taxon>
    </lineage>
</organism>
<evidence type="ECO:0000259" key="2">
    <source>
        <dbReference type="Pfam" id="PF05699"/>
    </source>
</evidence>
<gene>
    <name evidence="3" type="ORF">LIER_39651</name>
</gene>
<name>A0AAV3QI44_LITER</name>
<evidence type="ECO:0000313" key="3">
    <source>
        <dbReference type="EMBL" id="GAA0163747.1"/>
    </source>
</evidence>
<reference evidence="3 4" key="1">
    <citation type="submission" date="2024-01" db="EMBL/GenBank/DDBJ databases">
        <title>The complete chloroplast genome sequence of Lithospermum erythrorhizon: insights into the phylogenetic relationship among Boraginaceae species and the maternal lineages of purple gromwells.</title>
        <authorList>
            <person name="Okada T."/>
            <person name="Watanabe K."/>
        </authorList>
    </citation>
    <scope>NUCLEOTIDE SEQUENCE [LARGE SCALE GENOMIC DNA]</scope>
</reference>
<dbReference type="EMBL" id="BAABME010021603">
    <property type="protein sequence ID" value="GAA0163747.1"/>
    <property type="molecule type" value="Genomic_DNA"/>
</dbReference>
<evidence type="ECO:0000256" key="1">
    <source>
        <dbReference type="SAM" id="MobiDB-lite"/>
    </source>
</evidence>
<dbReference type="AlphaFoldDB" id="A0AAV3QI44"/>
<feature type="compositionally biased region" description="Polar residues" evidence="1">
    <location>
        <begin position="187"/>
        <end position="200"/>
    </location>
</feature>
<feature type="compositionally biased region" description="Basic and acidic residues" evidence="1">
    <location>
        <begin position="176"/>
        <end position="186"/>
    </location>
</feature>
<dbReference type="InterPro" id="IPR008906">
    <property type="entry name" value="HATC_C_dom"/>
</dbReference>
<dbReference type="GO" id="GO:0046983">
    <property type="term" value="F:protein dimerization activity"/>
    <property type="evidence" value="ECO:0007669"/>
    <property type="project" value="InterPro"/>
</dbReference>
<dbReference type="InterPro" id="IPR012337">
    <property type="entry name" value="RNaseH-like_sf"/>
</dbReference>
<dbReference type="Pfam" id="PF05699">
    <property type="entry name" value="Dimer_Tnp_hAT"/>
    <property type="match status" value="1"/>
</dbReference>